<dbReference type="EMBL" id="LHSG01000023">
    <property type="protein sequence ID" value="KPD20789.1"/>
    <property type="molecule type" value="Genomic_DNA"/>
</dbReference>
<dbReference type="GO" id="GO:0003677">
    <property type="term" value="F:DNA binding"/>
    <property type="evidence" value="ECO:0007669"/>
    <property type="project" value="UniProtKB-KW"/>
</dbReference>
<evidence type="ECO:0000256" key="1">
    <source>
        <dbReference type="ARBA" id="ARBA00010923"/>
    </source>
</evidence>
<feature type="domain" description="Type I restriction modification DNA specificity" evidence="4">
    <location>
        <begin position="7"/>
        <end position="188"/>
    </location>
</feature>
<dbReference type="InterPro" id="IPR000055">
    <property type="entry name" value="Restrct_endonuc_typeI_TRD"/>
</dbReference>
<accession>A0A837NEG5</accession>
<comment type="similarity">
    <text evidence="1">Belongs to the type-I restriction system S methylase family.</text>
</comment>
<dbReference type="OrthoDB" id="9798929at2"/>
<proteinExistence type="inferred from homology"/>
<reference evidence="5 6" key="1">
    <citation type="submission" date="2015-08" db="EMBL/GenBank/DDBJ databases">
        <title>Genome sequencing and assembly of the deep-sea bacterium Idiomarina zobellii.</title>
        <authorList>
            <person name="Mithoefer S.D."/>
            <person name="Rheaume B.A."/>
            <person name="MacLea K.S."/>
        </authorList>
    </citation>
    <scope>NUCLEOTIDE SEQUENCE [LARGE SCALE GENOMIC DNA]</scope>
    <source>
        <strain evidence="5 6">KMM 231</strain>
    </source>
</reference>
<evidence type="ECO:0000256" key="2">
    <source>
        <dbReference type="ARBA" id="ARBA00022747"/>
    </source>
</evidence>
<organism evidence="5 6">
    <name type="scientific">Idiomarina zobellii</name>
    <dbReference type="NCBI Taxonomy" id="86103"/>
    <lineage>
        <taxon>Bacteria</taxon>
        <taxon>Pseudomonadati</taxon>
        <taxon>Pseudomonadota</taxon>
        <taxon>Gammaproteobacteria</taxon>
        <taxon>Alteromonadales</taxon>
        <taxon>Idiomarinaceae</taxon>
        <taxon>Idiomarina</taxon>
    </lineage>
</organism>
<evidence type="ECO:0000256" key="3">
    <source>
        <dbReference type="ARBA" id="ARBA00023125"/>
    </source>
</evidence>
<evidence type="ECO:0000313" key="6">
    <source>
        <dbReference type="Proteomes" id="UP000053030"/>
    </source>
</evidence>
<gene>
    <name evidence="5" type="ORF">AFK76_12410</name>
</gene>
<dbReference type="AlphaFoldDB" id="A0A837NEG5"/>
<dbReference type="Pfam" id="PF01420">
    <property type="entry name" value="Methylase_S"/>
    <property type="match status" value="2"/>
</dbReference>
<keyword evidence="2" id="KW-0680">Restriction system</keyword>
<dbReference type="REBASE" id="133012">
    <property type="entry name" value="S.Izo231ORF12405P"/>
</dbReference>
<dbReference type="InterPro" id="IPR044946">
    <property type="entry name" value="Restrct_endonuc_typeI_TRD_sf"/>
</dbReference>
<dbReference type="SUPFAM" id="SSF116734">
    <property type="entry name" value="DNA methylase specificity domain"/>
    <property type="match status" value="2"/>
</dbReference>
<keyword evidence="5" id="KW-0378">Hydrolase</keyword>
<dbReference type="CDD" id="cd17249">
    <property type="entry name" value="RMtype1_S_EcoR124I-TRD2-CR2_like"/>
    <property type="match status" value="1"/>
</dbReference>
<dbReference type="InterPro" id="IPR052021">
    <property type="entry name" value="Type-I_RS_S_subunit"/>
</dbReference>
<evidence type="ECO:0000313" key="5">
    <source>
        <dbReference type="EMBL" id="KPD20789.1"/>
    </source>
</evidence>
<dbReference type="GO" id="GO:0004519">
    <property type="term" value="F:endonuclease activity"/>
    <property type="evidence" value="ECO:0007669"/>
    <property type="project" value="UniProtKB-KW"/>
</dbReference>
<keyword evidence="6" id="KW-1185">Reference proteome</keyword>
<name>A0A837NEG5_9GAMM</name>
<feature type="domain" description="Type I restriction modification DNA specificity" evidence="4">
    <location>
        <begin position="270"/>
        <end position="428"/>
    </location>
</feature>
<dbReference type="RefSeq" id="WP_053954608.1">
    <property type="nucleotide sequence ID" value="NZ_FNCB01000024.1"/>
</dbReference>
<dbReference type="Proteomes" id="UP000053030">
    <property type="component" value="Unassembled WGS sequence"/>
</dbReference>
<dbReference type="CDD" id="cd17273">
    <property type="entry name" value="RMtype1_S_EcoJA69PI-TRD1-CR1_like"/>
    <property type="match status" value="1"/>
</dbReference>
<keyword evidence="5" id="KW-0540">Nuclease</keyword>
<evidence type="ECO:0000259" key="4">
    <source>
        <dbReference type="Pfam" id="PF01420"/>
    </source>
</evidence>
<dbReference type="GO" id="GO:0009307">
    <property type="term" value="P:DNA restriction-modification system"/>
    <property type="evidence" value="ECO:0007669"/>
    <property type="project" value="UniProtKB-KW"/>
</dbReference>
<keyword evidence="3" id="KW-0238">DNA-binding</keyword>
<dbReference type="Gene3D" id="3.90.220.20">
    <property type="entry name" value="DNA methylase specificity domains"/>
    <property type="match status" value="2"/>
</dbReference>
<dbReference type="PANTHER" id="PTHR30408">
    <property type="entry name" value="TYPE-1 RESTRICTION ENZYME ECOKI SPECIFICITY PROTEIN"/>
    <property type="match status" value="1"/>
</dbReference>
<comment type="caution">
    <text evidence="5">The sequence shown here is derived from an EMBL/GenBank/DDBJ whole genome shotgun (WGS) entry which is preliminary data.</text>
</comment>
<sequence length="473" mass="52229">MGSKIHYRALGEITDWFSGGTPSKKIEDYWNGDIPWISASSMGGVRYSDSDLKITEAGLRAGSRLASKGSILLLVRGSALHKNILVGIAERDVAFNQDVKAIRVKEALIAERYVDEAYIYYWLRANKQKLLEMVEHTGIGAGKLDTKRLQNIEVRLPSWKEQRKIVSAATSLDEKEALNSRVNQTLEQIAQAIFKSWFVDFEPVKAKISALAAGGSEEDALLAAMQAISGKEKAQLTQLQTENPEHYNQLRTTAELFPSAMQDSELGEIPEGWSSSDIGKEVTVVGGATPSTKNPEFWDGGDIAWTSPRDLSNLTDKVLVDTERKITEAGLAKISSGLLPINTVLMSSRAPVGYLALTKLPLAVNQGYIAMKCEKVLSPEFTLQWCSEHMDEIKNRASGTTFAEISKKNFKVIPVIVPKKEIIDAFSKQVRPLYSKIEINIRKSHSLGLIRDSLLPKLLSGSLQAHNNEVETD</sequence>
<protein>
    <submittedName>
        <fullName evidence="5">Restriction endonuclease subunit S</fullName>
    </submittedName>
</protein>
<dbReference type="PANTHER" id="PTHR30408:SF12">
    <property type="entry name" value="TYPE I RESTRICTION ENZYME MJAVIII SPECIFICITY SUBUNIT"/>
    <property type="match status" value="1"/>
</dbReference>
<keyword evidence="5" id="KW-0255">Endonuclease</keyword>